<dbReference type="EMBL" id="CP001686">
    <property type="protein sequence ID" value="ACV07633.1"/>
    <property type="molecule type" value="Genomic_DNA"/>
</dbReference>
<dbReference type="Pfam" id="PF13641">
    <property type="entry name" value="Glyco_tranf_2_3"/>
    <property type="match status" value="1"/>
</dbReference>
<reference evidence="2 3" key="1">
    <citation type="journal article" date="2009" name="Stand. Genomic Sci.">
        <title>Complete genome sequence of Kytococcus sedentarius type strain (541).</title>
        <authorList>
            <person name="Sims D."/>
            <person name="Brettin T."/>
            <person name="Detter J.C."/>
            <person name="Han C."/>
            <person name="Lapidus A."/>
            <person name="Copeland A."/>
            <person name="Glavina Del Rio T."/>
            <person name="Nolan M."/>
            <person name="Chen F."/>
            <person name="Lucas S."/>
            <person name="Tice H."/>
            <person name="Cheng J.F."/>
            <person name="Bruce D."/>
            <person name="Goodwin L."/>
            <person name="Pitluck S."/>
            <person name="Ovchinnikova G."/>
            <person name="Pati A."/>
            <person name="Ivanova N."/>
            <person name="Mavrommatis K."/>
            <person name="Chen A."/>
            <person name="Palaniappan K."/>
            <person name="D'haeseleer P."/>
            <person name="Chain P."/>
            <person name="Bristow J."/>
            <person name="Eisen J.A."/>
            <person name="Markowitz V."/>
            <person name="Hugenholtz P."/>
            <person name="Schneider S."/>
            <person name="Goker M."/>
            <person name="Pukall R."/>
            <person name="Kyrpides N.C."/>
            <person name="Klenk H.P."/>
        </authorList>
    </citation>
    <scope>NUCLEOTIDE SEQUENCE [LARGE SCALE GENOMIC DNA]</scope>
    <source>
        <strain evidence="3">ATCC 14392 / DSM 20547 / JCM 11482 / CCUG 33030 / NBRC 15357 / NCTC 11040 / CCM 314 / 541</strain>
    </source>
</reference>
<evidence type="ECO:0000313" key="3">
    <source>
        <dbReference type="Proteomes" id="UP000006666"/>
    </source>
</evidence>
<dbReference type="InterPro" id="IPR029044">
    <property type="entry name" value="Nucleotide-diphossugar_trans"/>
</dbReference>
<organism evidence="2 3">
    <name type="scientific">Kytococcus sedentarius (strain ATCC 14392 / DSM 20547 / JCM 11482 / CCUG 33030 / NBRC 15357 / NCTC 11040 / CCM 314 / 541)</name>
    <name type="common">Micrococcus sedentarius</name>
    <dbReference type="NCBI Taxonomy" id="478801"/>
    <lineage>
        <taxon>Bacteria</taxon>
        <taxon>Bacillati</taxon>
        <taxon>Actinomycetota</taxon>
        <taxon>Actinomycetes</taxon>
        <taxon>Micrococcales</taxon>
        <taxon>Kytococcaceae</taxon>
        <taxon>Kytococcus</taxon>
    </lineage>
</organism>
<name>C7NGW1_KYTSD</name>
<dbReference type="Proteomes" id="UP000006666">
    <property type="component" value="Chromosome"/>
</dbReference>
<evidence type="ECO:0000259" key="1">
    <source>
        <dbReference type="Pfam" id="PF13524"/>
    </source>
</evidence>
<dbReference type="eggNOG" id="COG1216">
    <property type="taxonomic scope" value="Bacteria"/>
</dbReference>
<protein>
    <submittedName>
        <fullName evidence="2">Uncharacterized conserved protein</fullName>
    </submittedName>
</protein>
<gene>
    <name evidence="2" type="ordered locus">Ksed_26830</name>
</gene>
<dbReference type="KEGG" id="kse:Ksed_26830"/>
<dbReference type="RefSeq" id="WP_015780554.1">
    <property type="nucleotide sequence ID" value="NC_013169.1"/>
</dbReference>
<sequence length="629" mass="69456">MGIARRAGRIVRRGRRVLTEAARDPQRRRELPGRLRRTVEREATRLRSEAARRAGARVPLPALDLPDGPVARPQVRAAVVLDTFSELGFRYEWDQHPVTPEGFRSEIEAADPHLLFVESAWNGNGGAWRLAMTGEGAPSPELRALVALCRERGIPTVFWNKEDPPNYDRFIETARLFDRVWTVDADRIEAYRGDLGHDRVGLLPFAAQPRLHNPVLHGAGRAREVAFAGSYFADKHPERREQMDYLLGAALDHGLEIYSRQAGGAKRYAFPKRFRGAVVGSLPYEKMLAASTAYKVFLNVNSVTASPTMCARRLFELSAAQTPVVSGPAAAIEPFLGDTVTVVRDEQEAELALRGLLQHPELRDRQGLLAHRRVFDAHLATHRVEQVLAAIGTDAPARVPSVSAVVPTMRPQTAEHVVRTLAAQVHPSTELVLVAHGVEVDADAVRGLASEHGLEQVQVLRADADLTLGAVMNLGIEAAGGEYVAKMDDDNLYGEHYLSDLVRAFSWTDAQVVGKWAHYAHLSASGATLLRFADHEHRYTDLVQGGTMLMPRETARELRFEDLPRRVDTTFCQKVQRAGGRVYSSDRFNFVSVRGGAPGAHTWTISDAELLAKRGRLVSFGDPTGHVMV</sequence>
<proteinExistence type="predicted"/>
<keyword evidence="3" id="KW-1185">Reference proteome</keyword>
<feature type="domain" description="Spore protein YkvP/CgeB glycosyl transferase-like" evidence="1">
    <location>
        <begin position="272"/>
        <end position="389"/>
    </location>
</feature>
<evidence type="ECO:0000313" key="2">
    <source>
        <dbReference type="EMBL" id="ACV07633.1"/>
    </source>
</evidence>
<dbReference type="STRING" id="478801.Ksed_26830"/>
<dbReference type="SUPFAM" id="SSF53448">
    <property type="entry name" value="Nucleotide-diphospho-sugar transferases"/>
    <property type="match status" value="1"/>
</dbReference>
<dbReference type="HOGENOM" id="CLU_015963_0_0_11"/>
<accession>C7NGW1</accession>
<dbReference type="eggNOG" id="COG4641">
    <property type="taxonomic scope" value="Bacteria"/>
</dbReference>
<dbReference type="Pfam" id="PF13524">
    <property type="entry name" value="Glyco_trans_1_2"/>
    <property type="match status" value="1"/>
</dbReference>
<dbReference type="InterPro" id="IPR055259">
    <property type="entry name" value="YkvP/CgeB_Glyco_trans-like"/>
</dbReference>
<dbReference type="Gene3D" id="3.90.550.10">
    <property type="entry name" value="Spore Coat Polysaccharide Biosynthesis Protein SpsA, Chain A"/>
    <property type="match status" value="1"/>
</dbReference>
<dbReference type="AlphaFoldDB" id="C7NGW1"/>